<evidence type="ECO:0000256" key="7">
    <source>
        <dbReference type="ARBA" id="ARBA00022703"/>
    </source>
</evidence>
<comment type="similarity">
    <text evidence="3 16">Belongs to the peptidase C14A family.</text>
</comment>
<dbReference type="CDD" id="cd08334">
    <property type="entry name" value="DED_Caspase_8_10_r2"/>
    <property type="match status" value="1"/>
</dbReference>
<dbReference type="GO" id="GO:0032991">
    <property type="term" value="C:protein-containing complex"/>
    <property type="evidence" value="ECO:0007669"/>
    <property type="project" value="UniProtKB-ARBA"/>
</dbReference>
<keyword evidence="6" id="KW-0645">Protease</keyword>
<dbReference type="FunFam" id="3.40.50.1460:FF:000008">
    <property type="entry name" value="caspase-8 isoform X1"/>
    <property type="match status" value="1"/>
</dbReference>
<dbReference type="OrthoDB" id="6114029at2759"/>
<evidence type="ECO:0000256" key="5">
    <source>
        <dbReference type="ARBA" id="ARBA00022553"/>
    </source>
</evidence>
<evidence type="ECO:0000256" key="10">
    <source>
        <dbReference type="ARBA" id="ARBA00022807"/>
    </source>
</evidence>
<dbReference type="GO" id="GO:0005886">
    <property type="term" value="C:plasma membrane"/>
    <property type="evidence" value="ECO:0007669"/>
    <property type="project" value="UniProtKB-ARBA"/>
</dbReference>
<dbReference type="Pfam" id="PF00656">
    <property type="entry name" value="Peptidase_C14"/>
    <property type="match status" value="1"/>
</dbReference>
<keyword evidence="10" id="KW-0788">Thiol protease</keyword>
<dbReference type="InParanoid" id="A0A665U117"/>
<dbReference type="InterPro" id="IPR033139">
    <property type="entry name" value="Caspase_cys_AS"/>
</dbReference>
<keyword evidence="11" id="KW-0865">Zymogen</keyword>
<organism evidence="21 22">
    <name type="scientific">Echeneis naucrates</name>
    <name type="common">Live sharksucker</name>
    <dbReference type="NCBI Taxonomy" id="173247"/>
    <lineage>
        <taxon>Eukaryota</taxon>
        <taxon>Metazoa</taxon>
        <taxon>Chordata</taxon>
        <taxon>Craniata</taxon>
        <taxon>Vertebrata</taxon>
        <taxon>Euteleostomi</taxon>
        <taxon>Actinopterygii</taxon>
        <taxon>Neopterygii</taxon>
        <taxon>Teleostei</taxon>
        <taxon>Neoteleostei</taxon>
        <taxon>Acanthomorphata</taxon>
        <taxon>Carangaria</taxon>
        <taxon>Carangiformes</taxon>
        <taxon>Echeneidae</taxon>
        <taxon>Echeneis</taxon>
    </lineage>
</organism>
<dbReference type="GO" id="GO:0051604">
    <property type="term" value="P:protein maturation"/>
    <property type="evidence" value="ECO:0007669"/>
    <property type="project" value="UniProtKB-ARBA"/>
</dbReference>
<keyword evidence="5" id="KW-0597">Phosphoprotein</keyword>
<dbReference type="CDD" id="cd00032">
    <property type="entry name" value="CASc"/>
    <property type="match status" value="1"/>
</dbReference>
<feature type="compositionally biased region" description="Polar residues" evidence="17">
    <location>
        <begin position="212"/>
        <end position="221"/>
    </location>
</feature>
<evidence type="ECO:0000256" key="17">
    <source>
        <dbReference type="SAM" id="MobiDB-lite"/>
    </source>
</evidence>
<dbReference type="Proteomes" id="UP000472264">
    <property type="component" value="Chromosome 17"/>
</dbReference>
<evidence type="ECO:0000256" key="1">
    <source>
        <dbReference type="ARBA" id="ARBA00004123"/>
    </source>
</evidence>
<evidence type="ECO:0000256" key="16">
    <source>
        <dbReference type="RuleBase" id="RU003971"/>
    </source>
</evidence>
<dbReference type="GO" id="GO:0043065">
    <property type="term" value="P:positive regulation of apoptotic process"/>
    <property type="evidence" value="ECO:0007669"/>
    <property type="project" value="UniProtKB-ARBA"/>
</dbReference>
<gene>
    <name evidence="21" type="primary">casp8</name>
</gene>
<dbReference type="SMART" id="SM00115">
    <property type="entry name" value="CASc"/>
    <property type="match status" value="1"/>
</dbReference>
<evidence type="ECO:0000313" key="21">
    <source>
        <dbReference type="Ensembl" id="ENSENLP00000013090.1"/>
    </source>
</evidence>
<dbReference type="GO" id="GO:0005737">
    <property type="term" value="C:cytoplasm"/>
    <property type="evidence" value="ECO:0007669"/>
    <property type="project" value="UniProtKB-SubCell"/>
</dbReference>
<accession>A0A665U117</accession>
<evidence type="ECO:0000256" key="8">
    <source>
        <dbReference type="ARBA" id="ARBA00022737"/>
    </source>
</evidence>
<dbReference type="Gene3D" id="3.40.50.1460">
    <property type="match status" value="1"/>
</dbReference>
<reference evidence="21" key="3">
    <citation type="submission" date="2025-09" db="UniProtKB">
        <authorList>
            <consortium name="Ensembl"/>
        </authorList>
    </citation>
    <scope>IDENTIFICATION</scope>
</reference>
<dbReference type="Gene3D" id="1.10.533.10">
    <property type="entry name" value="Death Domain, Fas"/>
    <property type="match status" value="2"/>
</dbReference>
<dbReference type="GO" id="GO:0006915">
    <property type="term" value="P:apoptotic process"/>
    <property type="evidence" value="ECO:0007669"/>
    <property type="project" value="UniProtKB-KW"/>
</dbReference>
<dbReference type="SMART" id="SM00031">
    <property type="entry name" value="DED"/>
    <property type="match status" value="2"/>
</dbReference>
<dbReference type="InterPro" id="IPR002138">
    <property type="entry name" value="Pept_C14_p10"/>
</dbReference>
<dbReference type="InterPro" id="IPR001875">
    <property type="entry name" value="DED_dom"/>
</dbReference>
<evidence type="ECO:0000256" key="4">
    <source>
        <dbReference type="ARBA" id="ARBA00022490"/>
    </source>
</evidence>
<sequence>MMDRLKLFQIDDELGSSEVAALCFLCIGVVPRKRLEGIKDAKALFLKLEENGLMEDGAFLSQLLNTINRVDLLNRLETDSRGVQETDARPVLSTYRVMLYKIYDDITEKNFDTMKFLLSQNLGRRQIENCNTALDLFSEMEKADLLSNTKLDELQRVLRKFDHKLSETVQDYIDAQQNLTRLHPPVRMDNQRASNICQPMQPLRSESVPGSERQTVYTDATPNRQAESVIEETDYYILRNNPRGRCVIINNEKFDGFGLKNREGTQEDAKALKSVFTRLGFTVMIHNDLTADSIRQKLSELGEQNFFNDDALVICVLSHGEKGCVFGTDENKVLLKELTSPFSSKNAPTLSEKPKLFFIQACQGKSFQEGSMPFPARPGDEEKVKENRLEEDAGPIYCKKVPWDADFLMGMATVPDYKSFRHTSTGSIYIQELCRQLIRAAESPYNDDILSVLTRVNREVSKEEFLTHKQMPEPKYTLTKKLVLKFV</sequence>
<keyword evidence="8" id="KW-0677">Repeat</keyword>
<reference evidence="21" key="2">
    <citation type="submission" date="2025-08" db="UniProtKB">
        <authorList>
            <consortium name="Ensembl"/>
        </authorList>
    </citation>
    <scope>IDENTIFICATION</scope>
</reference>
<dbReference type="PROSITE" id="PS01122">
    <property type="entry name" value="CASPASE_CYS"/>
    <property type="match status" value="1"/>
</dbReference>
<evidence type="ECO:0000256" key="3">
    <source>
        <dbReference type="ARBA" id="ARBA00010134"/>
    </source>
</evidence>
<feature type="region of interest" description="Disordered" evidence="17">
    <location>
        <begin position="201"/>
        <end position="221"/>
    </location>
</feature>
<keyword evidence="7" id="KW-0053">Apoptosis</keyword>
<protein>
    <recommendedName>
        <fullName evidence="15">Caspase-8</fullName>
        <ecNumber evidence="14">3.4.22.61</ecNumber>
    </recommendedName>
</protein>
<evidence type="ECO:0000256" key="15">
    <source>
        <dbReference type="ARBA" id="ARBA00068172"/>
    </source>
</evidence>
<dbReference type="CDD" id="cd08792">
    <property type="entry name" value="DED_Caspase_8_10_r1"/>
    <property type="match status" value="1"/>
</dbReference>
<evidence type="ECO:0000259" key="19">
    <source>
        <dbReference type="PROSITE" id="PS50207"/>
    </source>
</evidence>
<evidence type="ECO:0000256" key="9">
    <source>
        <dbReference type="ARBA" id="ARBA00022801"/>
    </source>
</evidence>
<dbReference type="InterPro" id="IPR015917">
    <property type="entry name" value="Pept_C14A"/>
</dbReference>
<evidence type="ECO:0000256" key="6">
    <source>
        <dbReference type="ARBA" id="ARBA00022670"/>
    </source>
</evidence>
<dbReference type="SUPFAM" id="SSF47986">
    <property type="entry name" value="DEATH domain"/>
    <property type="match status" value="2"/>
</dbReference>
<comment type="subcellular location">
    <subcellularLocation>
        <location evidence="2">Cytoplasm</location>
    </subcellularLocation>
    <subcellularLocation>
        <location evidence="1">Nucleus</location>
    </subcellularLocation>
</comment>
<proteinExistence type="inferred from homology"/>
<evidence type="ECO:0000313" key="22">
    <source>
        <dbReference type="Proteomes" id="UP000472264"/>
    </source>
</evidence>
<feature type="domain" description="Caspase family p20" evidence="20">
    <location>
        <begin position="242"/>
        <end position="366"/>
    </location>
</feature>
<evidence type="ECO:0000256" key="12">
    <source>
        <dbReference type="ARBA" id="ARBA00023242"/>
    </source>
</evidence>
<dbReference type="PANTHER" id="PTHR48169:SF7">
    <property type="entry name" value="CASPASE 10"/>
    <property type="match status" value="1"/>
</dbReference>
<dbReference type="OMA" id="TETQPNY"/>
<feature type="domain" description="DED" evidence="18">
    <location>
        <begin position="2"/>
        <end position="78"/>
    </location>
</feature>
<dbReference type="SUPFAM" id="SSF52129">
    <property type="entry name" value="Caspase-like"/>
    <property type="match status" value="1"/>
</dbReference>
<evidence type="ECO:0000256" key="13">
    <source>
        <dbReference type="ARBA" id="ARBA00051626"/>
    </source>
</evidence>
<keyword evidence="4" id="KW-0963">Cytoplasm</keyword>
<dbReference type="PROSITE" id="PS50207">
    <property type="entry name" value="CASPASE_P10"/>
    <property type="match status" value="1"/>
</dbReference>
<evidence type="ECO:0000259" key="18">
    <source>
        <dbReference type="PROSITE" id="PS50168"/>
    </source>
</evidence>
<dbReference type="Ensembl" id="ENSENLT00000013616.1">
    <property type="protein sequence ID" value="ENSENLP00000013090.1"/>
    <property type="gene ID" value="ENSENLG00000006175.1"/>
</dbReference>
<feature type="domain" description="DED" evidence="18">
    <location>
        <begin position="94"/>
        <end position="171"/>
    </location>
</feature>
<dbReference type="PROSITE" id="PS50208">
    <property type="entry name" value="CASPASE_P20"/>
    <property type="match status" value="1"/>
</dbReference>
<evidence type="ECO:0000256" key="11">
    <source>
        <dbReference type="ARBA" id="ARBA00023145"/>
    </source>
</evidence>
<dbReference type="InterPro" id="IPR029030">
    <property type="entry name" value="Caspase-like_dom_sf"/>
</dbReference>
<feature type="domain" description="Caspase family p10" evidence="19">
    <location>
        <begin position="397"/>
        <end position="484"/>
    </location>
</feature>
<keyword evidence="22" id="KW-1185">Reference proteome</keyword>
<dbReference type="InterPro" id="IPR011029">
    <property type="entry name" value="DEATH-like_dom_sf"/>
</dbReference>
<evidence type="ECO:0000256" key="14">
    <source>
        <dbReference type="ARBA" id="ARBA00066479"/>
    </source>
</evidence>
<name>A0A665U117_ECHNA</name>
<evidence type="ECO:0000256" key="2">
    <source>
        <dbReference type="ARBA" id="ARBA00004496"/>
    </source>
</evidence>
<dbReference type="Pfam" id="PF01335">
    <property type="entry name" value="DED"/>
    <property type="match status" value="2"/>
</dbReference>
<dbReference type="GO" id="GO:0006508">
    <property type="term" value="P:proteolysis"/>
    <property type="evidence" value="ECO:0007669"/>
    <property type="project" value="UniProtKB-KW"/>
</dbReference>
<dbReference type="GO" id="GO:0004197">
    <property type="term" value="F:cysteine-type endopeptidase activity"/>
    <property type="evidence" value="ECO:0007669"/>
    <property type="project" value="InterPro"/>
</dbReference>
<dbReference type="PANTHER" id="PTHR48169">
    <property type="entry name" value="DED DOMAIN-CONTAINING PROTEIN"/>
    <property type="match status" value="1"/>
</dbReference>
<comment type="catalytic activity">
    <reaction evidence="13">
        <text>Strict requirement for Asp at position P1 and has a preferred cleavage sequence of (Leu/Asp/Val)-Glu-Thr-Asp-|-(Gly/Ser/Ala).</text>
        <dbReference type="EC" id="3.4.22.61"/>
    </reaction>
</comment>
<dbReference type="FunFam" id="1.10.533.10:FF:000016">
    <property type="entry name" value="CASP8 and FADD-like apoptosis regulator"/>
    <property type="match status" value="1"/>
</dbReference>
<reference evidence="21" key="1">
    <citation type="submission" date="2021-04" db="EMBL/GenBank/DDBJ databases">
        <authorList>
            <consortium name="Wellcome Sanger Institute Data Sharing"/>
        </authorList>
    </citation>
    <scope>NUCLEOTIDE SEQUENCE [LARGE SCALE GENOMIC DNA]</scope>
</reference>
<dbReference type="PRINTS" id="PR00376">
    <property type="entry name" value="IL1BCENZYME"/>
</dbReference>
<dbReference type="InterPro" id="IPR011600">
    <property type="entry name" value="Pept_C14_caspase"/>
</dbReference>
<dbReference type="AlphaFoldDB" id="A0A665U117"/>
<evidence type="ECO:0000259" key="20">
    <source>
        <dbReference type="PROSITE" id="PS50208"/>
    </source>
</evidence>
<keyword evidence="12" id="KW-0539">Nucleus</keyword>
<dbReference type="EC" id="3.4.22.61" evidence="14"/>
<dbReference type="GO" id="GO:0005634">
    <property type="term" value="C:nucleus"/>
    <property type="evidence" value="ECO:0007669"/>
    <property type="project" value="UniProtKB-SubCell"/>
</dbReference>
<keyword evidence="9" id="KW-0378">Hydrolase</keyword>
<dbReference type="PROSITE" id="PS50168">
    <property type="entry name" value="DED"/>
    <property type="match status" value="2"/>
</dbReference>
<dbReference type="InterPro" id="IPR001309">
    <property type="entry name" value="Pept_C14_p20"/>
</dbReference>